<protein>
    <submittedName>
        <fullName evidence="2">Uncharacterized protein</fullName>
    </submittedName>
</protein>
<keyword evidence="1" id="KW-1133">Transmembrane helix</keyword>
<comment type="caution">
    <text evidence="2">The sequence shown here is derived from an EMBL/GenBank/DDBJ whole genome shotgun (WGS) entry which is preliminary data.</text>
</comment>
<dbReference type="Proteomes" id="UP000183206">
    <property type="component" value="Unassembled WGS sequence"/>
</dbReference>
<dbReference type="EMBL" id="MNVO01000046">
    <property type="protein sequence ID" value="OIO32214.1"/>
    <property type="molecule type" value="Genomic_DNA"/>
</dbReference>
<dbReference type="AlphaFoldDB" id="A0A1J4VCE9"/>
<keyword evidence="1" id="KW-0812">Transmembrane</keyword>
<dbReference type="STRING" id="1805282.AUJ44_02985"/>
<reference evidence="2 3" key="1">
    <citation type="journal article" date="2016" name="Environ. Microbiol.">
        <title>Genomic resolution of a cold subsurface aquifer community provides metabolic insights for novel microbes adapted to high CO concentrations.</title>
        <authorList>
            <person name="Probst A.J."/>
            <person name="Castelle C.J."/>
            <person name="Singh A."/>
            <person name="Brown C.T."/>
            <person name="Anantharaman K."/>
            <person name="Sharon I."/>
            <person name="Hug L.A."/>
            <person name="Burstein D."/>
            <person name="Emerson J.B."/>
            <person name="Thomas B.C."/>
            <person name="Banfield J.F."/>
        </authorList>
    </citation>
    <scope>NUCLEOTIDE SEQUENCE [LARGE SCALE GENOMIC DNA]</scope>
    <source>
        <strain evidence="2">CG1_02_47_685</strain>
    </source>
</reference>
<evidence type="ECO:0000256" key="1">
    <source>
        <dbReference type="SAM" id="Phobius"/>
    </source>
</evidence>
<gene>
    <name evidence="2" type="ORF">AUJ44_02985</name>
</gene>
<evidence type="ECO:0000313" key="2">
    <source>
        <dbReference type="EMBL" id="OIO32214.1"/>
    </source>
</evidence>
<accession>A0A1J4VCE9</accession>
<evidence type="ECO:0000313" key="3">
    <source>
        <dbReference type="Proteomes" id="UP000183206"/>
    </source>
</evidence>
<keyword evidence="1" id="KW-0472">Membrane</keyword>
<name>A0A1J4VCE9_9BACT</name>
<sequence length="482" mass="52477">MVTEELRAYIKQQLDNGTSEGEIKNALRSQGGWNDADIVEAMQQLVLNNRPMGTPPSINKTATMSSPQNSGQRLFSRPTPGVGSVLAGSLSTRGKGSGFRATIGVIAIIIGVVLVGGSAFAYFAFFGKKSMTPAEVLMAAFNKNMDSATFSVTLSADGIMEQAVTGTSAMDSAAETPFIDPSSFGKITYSAKLTTDGALAKRSGDVQDADLRTSNDFEIDETIGMFPAHFELNFDFLSVNNSGYFRLNDVSDIPFINVSNMKDTWIVFNTADFVASQIEDENMDIESPSITPSFDVESVRKDVRVMVVDYLLSSEFQQIIERSITALDDEVIDGVPLHHYRIALSTDDATILVNEFEKMVNTVREKHLDVPADDSIEPMTDEEKTVIAQVLSLVETNVWVGTDNLYIYRVKTVAEMGQFSIAGADVSGSVQIEYVLKEVNGNVSIEAPKDAITTEELQKLLMQEVTIPTSTMSTGVFAPNPY</sequence>
<feature type="transmembrane region" description="Helical" evidence="1">
    <location>
        <begin position="103"/>
        <end position="125"/>
    </location>
</feature>
<proteinExistence type="predicted"/>
<organism evidence="2 3">
    <name type="scientific">Candidatus Nomurabacteria bacterium CG1_02_47_685</name>
    <dbReference type="NCBI Taxonomy" id="1805282"/>
    <lineage>
        <taxon>Bacteria</taxon>
        <taxon>Candidatus Nomuraibacteriota</taxon>
    </lineage>
</organism>